<proteinExistence type="predicted"/>
<keyword evidence="2" id="KW-1185">Reference proteome</keyword>
<comment type="caution">
    <text evidence="1">The sequence shown here is derived from an EMBL/GenBank/DDBJ whole genome shotgun (WGS) entry which is preliminary data.</text>
</comment>
<organism evidence="1 2">
    <name type="scientific">Gigaspora margarita</name>
    <dbReference type="NCBI Taxonomy" id="4874"/>
    <lineage>
        <taxon>Eukaryota</taxon>
        <taxon>Fungi</taxon>
        <taxon>Fungi incertae sedis</taxon>
        <taxon>Mucoromycota</taxon>
        <taxon>Glomeromycotina</taxon>
        <taxon>Glomeromycetes</taxon>
        <taxon>Diversisporales</taxon>
        <taxon>Gigasporaceae</taxon>
        <taxon>Gigaspora</taxon>
    </lineage>
</organism>
<sequence length="210" mass="24370">MAQEIFNNLNNDQKAETKIIRFCTNEGQPSISNYTLCIYACHLNFGELKGSNLLKIIFEFELSLNLLESIDISKNHKLNRIVICDEDWIASSSFILLVNKPQINRIITSSYKRTGDDRTIADLNRQIQQTITLSQFQELSNLRQENKGLELKHFNSYVREQIDDFEKITTTAKNKANDNLKTILDFFLQTNKQMIESEMRAISLLLKKDN</sequence>
<evidence type="ECO:0000313" key="2">
    <source>
        <dbReference type="Proteomes" id="UP000789901"/>
    </source>
</evidence>
<gene>
    <name evidence="1" type="ORF">GMARGA_LOCUS10327</name>
</gene>
<name>A0ABN7USZ2_GIGMA</name>
<evidence type="ECO:0000313" key="1">
    <source>
        <dbReference type="EMBL" id="CAG8669283.1"/>
    </source>
</evidence>
<dbReference type="EMBL" id="CAJVQB010005756">
    <property type="protein sequence ID" value="CAG8669283.1"/>
    <property type="molecule type" value="Genomic_DNA"/>
</dbReference>
<reference evidence="1 2" key="1">
    <citation type="submission" date="2021-06" db="EMBL/GenBank/DDBJ databases">
        <authorList>
            <person name="Kallberg Y."/>
            <person name="Tangrot J."/>
            <person name="Rosling A."/>
        </authorList>
    </citation>
    <scope>NUCLEOTIDE SEQUENCE [LARGE SCALE GENOMIC DNA]</scope>
    <source>
        <strain evidence="1 2">120-4 pot B 10/14</strain>
    </source>
</reference>
<accession>A0ABN7USZ2</accession>
<dbReference type="Proteomes" id="UP000789901">
    <property type="component" value="Unassembled WGS sequence"/>
</dbReference>
<protein>
    <submittedName>
        <fullName evidence="1">16659_t:CDS:1</fullName>
    </submittedName>
</protein>